<sequence>MEEACRAIRIGNSMQLKEMMPPYSHHRLFHSFLLRCNDTLNGKNKGAPWSTEVVERETTSWWGGKSFSERLALNCCAAFRVSNRSWPKAIPPSVSYWRMVEKRRGSVERQS</sequence>
<reference evidence="1 2" key="1">
    <citation type="submission" date="2015-01" db="EMBL/GenBank/DDBJ databases">
        <title>The Genome Sequence of Cryptococcus gattii Ram5.</title>
        <authorList>
            <consortium name="The Broad Institute Genomics Platform"/>
            <person name="Cuomo C."/>
            <person name="Litvintseva A."/>
            <person name="Chen Y."/>
            <person name="Heitman J."/>
            <person name="Sun S."/>
            <person name="Springer D."/>
            <person name="Dromer F."/>
            <person name="Young S."/>
            <person name="Zeng Q."/>
            <person name="Gargeya S."/>
            <person name="Abouelleil A."/>
            <person name="Alvarado L."/>
            <person name="Chapman S.B."/>
            <person name="Gainer-Dewar J."/>
            <person name="Goldberg J."/>
            <person name="Griggs A."/>
            <person name="Gujja S."/>
            <person name="Hansen M."/>
            <person name="Howarth C."/>
            <person name="Imamovic A."/>
            <person name="Larimer J."/>
            <person name="Murphy C."/>
            <person name="Naylor J."/>
            <person name="Pearson M."/>
            <person name="Priest M."/>
            <person name="Roberts A."/>
            <person name="Saif S."/>
            <person name="Shea T."/>
            <person name="Sykes S."/>
            <person name="Wortman J."/>
            <person name="Nusbaum C."/>
            <person name="Birren B."/>
        </authorList>
    </citation>
    <scope>NUCLEOTIDE SEQUENCE [LARGE SCALE GENOMIC DNA]</scope>
    <source>
        <strain evidence="1 2">Ram5</strain>
    </source>
</reference>
<dbReference type="Proteomes" id="UP000053392">
    <property type="component" value="Unassembled WGS sequence"/>
</dbReference>
<evidence type="ECO:0000313" key="1">
    <source>
        <dbReference type="EMBL" id="KIR38787.1"/>
    </source>
</evidence>
<accession>A0A0D0SZS7</accession>
<dbReference type="HOGENOM" id="CLU_2209906_0_0_1"/>
<keyword evidence="2" id="KW-1185">Reference proteome</keyword>
<organism evidence="1 2">
    <name type="scientific">Cryptococcus deuterogattii Ram5</name>
    <dbReference type="NCBI Taxonomy" id="1296110"/>
    <lineage>
        <taxon>Eukaryota</taxon>
        <taxon>Fungi</taxon>
        <taxon>Dikarya</taxon>
        <taxon>Basidiomycota</taxon>
        <taxon>Agaricomycotina</taxon>
        <taxon>Tremellomycetes</taxon>
        <taxon>Tremellales</taxon>
        <taxon>Cryptococcaceae</taxon>
        <taxon>Cryptococcus</taxon>
        <taxon>Cryptococcus gattii species complex</taxon>
    </lineage>
</organism>
<gene>
    <name evidence="1" type="ORF">I313_05425</name>
</gene>
<dbReference type="AlphaFoldDB" id="A0A0D0SZS7"/>
<name>A0A0D0SZS7_9TREE</name>
<protein>
    <submittedName>
        <fullName evidence="1">Uncharacterized protein</fullName>
    </submittedName>
</protein>
<dbReference type="EMBL" id="KN847909">
    <property type="protein sequence ID" value="KIR38787.1"/>
    <property type="molecule type" value="Genomic_DNA"/>
</dbReference>
<proteinExistence type="predicted"/>
<evidence type="ECO:0000313" key="2">
    <source>
        <dbReference type="Proteomes" id="UP000053392"/>
    </source>
</evidence>